<gene>
    <name evidence="1" type="ORF">ACFFMS_09300</name>
</gene>
<name>A0ABV5WEB2_9BACI</name>
<evidence type="ECO:0008006" key="3">
    <source>
        <dbReference type="Google" id="ProtNLM"/>
    </source>
</evidence>
<proteinExistence type="predicted"/>
<dbReference type="RefSeq" id="WP_379948981.1">
    <property type="nucleotide sequence ID" value="NZ_JBHMAF010000038.1"/>
</dbReference>
<accession>A0ABV5WEB2</accession>
<reference evidence="1 2" key="1">
    <citation type="submission" date="2024-09" db="EMBL/GenBank/DDBJ databases">
        <authorList>
            <person name="Sun Q."/>
            <person name="Mori K."/>
        </authorList>
    </citation>
    <scope>NUCLEOTIDE SEQUENCE [LARGE SCALE GENOMIC DNA]</scope>
    <source>
        <strain evidence="1 2">JCM 11201</strain>
    </source>
</reference>
<evidence type="ECO:0000313" key="2">
    <source>
        <dbReference type="Proteomes" id="UP001589609"/>
    </source>
</evidence>
<comment type="caution">
    <text evidence="1">The sequence shown here is derived from an EMBL/GenBank/DDBJ whole genome shotgun (WGS) entry which is preliminary data.</text>
</comment>
<evidence type="ECO:0000313" key="1">
    <source>
        <dbReference type="EMBL" id="MFB9758690.1"/>
    </source>
</evidence>
<sequence length="96" mass="11142">MKTVLESSIHLPDLTFVDLCESNYGINRGVYNTIDAWFYKHGLKDILDRRRNILSFLEFIKPKTDLGRNFRQKFGPGGLAIKLQEYCSNHYLKTGT</sequence>
<dbReference type="Proteomes" id="UP001589609">
    <property type="component" value="Unassembled WGS sequence"/>
</dbReference>
<dbReference type="EMBL" id="JBHMAF010000038">
    <property type="protein sequence ID" value="MFB9758690.1"/>
    <property type="molecule type" value="Genomic_DNA"/>
</dbReference>
<keyword evidence="2" id="KW-1185">Reference proteome</keyword>
<protein>
    <recommendedName>
        <fullName evidence="3">Riboflavin kinase</fullName>
    </recommendedName>
</protein>
<organism evidence="1 2">
    <name type="scientific">Ectobacillus funiculus</name>
    <dbReference type="NCBI Taxonomy" id="137993"/>
    <lineage>
        <taxon>Bacteria</taxon>
        <taxon>Bacillati</taxon>
        <taxon>Bacillota</taxon>
        <taxon>Bacilli</taxon>
        <taxon>Bacillales</taxon>
        <taxon>Bacillaceae</taxon>
        <taxon>Ectobacillus</taxon>
    </lineage>
</organism>